<dbReference type="AlphaFoldDB" id="I3SBU0"/>
<dbReference type="Pfam" id="PF01190">
    <property type="entry name" value="Pollen_Ole_e_1"/>
    <property type="match status" value="1"/>
</dbReference>
<sequence>MAFRFAFLLVLCVVPAMVAAIRPAKNPFIVKGCVYCDPCRAGFETSATTRIAGTEVMLLCRQKNSNEVVYTKRGWTNSKGEYTISVSEDHGDQICDAKLISSPHPTCKEATPGRDQARVILTRYNGIASDDRFANAMGFMSENVAAGCTQILKQYEELDNEN</sequence>
<evidence type="ECO:0000256" key="3">
    <source>
        <dbReference type="SAM" id="SignalP"/>
    </source>
</evidence>
<dbReference type="PANTHER" id="PTHR31614:SF5">
    <property type="entry name" value="ALLERGEN-LIKE PROTEIN BRSN20"/>
    <property type="match status" value="1"/>
</dbReference>
<accession>I3SBU0</accession>
<organism evidence="4">
    <name type="scientific">Lotus japonicus</name>
    <name type="common">Lotus corniculatus var. japonicus</name>
    <dbReference type="NCBI Taxonomy" id="34305"/>
    <lineage>
        <taxon>Eukaryota</taxon>
        <taxon>Viridiplantae</taxon>
        <taxon>Streptophyta</taxon>
        <taxon>Embryophyta</taxon>
        <taxon>Tracheophyta</taxon>
        <taxon>Spermatophyta</taxon>
        <taxon>Magnoliopsida</taxon>
        <taxon>eudicotyledons</taxon>
        <taxon>Gunneridae</taxon>
        <taxon>Pentapetalae</taxon>
        <taxon>rosids</taxon>
        <taxon>fabids</taxon>
        <taxon>Fabales</taxon>
        <taxon>Fabaceae</taxon>
        <taxon>Papilionoideae</taxon>
        <taxon>50 kb inversion clade</taxon>
        <taxon>NPAAA clade</taxon>
        <taxon>Hologalegina</taxon>
        <taxon>robinioid clade</taxon>
        <taxon>Loteae</taxon>
        <taxon>Lotus</taxon>
    </lineage>
</organism>
<feature type="signal peptide" evidence="3">
    <location>
        <begin position="1"/>
        <end position="20"/>
    </location>
</feature>
<name>I3SBU0_LOTJA</name>
<protein>
    <submittedName>
        <fullName evidence="4">Uncharacterized protein</fullName>
    </submittedName>
</protein>
<dbReference type="InterPro" id="IPR006041">
    <property type="entry name" value="Pollen_Ole_e1_allergen"/>
</dbReference>
<dbReference type="EMBL" id="BT137937">
    <property type="protein sequence ID" value="AFK37732.1"/>
    <property type="molecule type" value="mRNA"/>
</dbReference>
<keyword evidence="2" id="KW-1015">Disulfide bond</keyword>
<evidence type="ECO:0000256" key="2">
    <source>
        <dbReference type="ARBA" id="ARBA00023157"/>
    </source>
</evidence>
<dbReference type="PANTHER" id="PTHR31614">
    <property type="entry name" value="PROTEIN DOWNSTREAM OF FLC-RELATED"/>
    <property type="match status" value="1"/>
</dbReference>
<reference evidence="4" key="1">
    <citation type="submission" date="2012-05" db="EMBL/GenBank/DDBJ databases">
        <authorList>
            <person name="Krishnakumar V."/>
            <person name="Cheung F."/>
            <person name="Xiao Y."/>
            <person name="Chan A."/>
            <person name="Moskal W.A."/>
            <person name="Town C.D."/>
        </authorList>
    </citation>
    <scope>NUCLEOTIDE SEQUENCE</scope>
</reference>
<comment type="similarity">
    <text evidence="1">Belongs to the Ole e I family.</text>
</comment>
<feature type="chain" id="PRO_5003678635" evidence="3">
    <location>
        <begin position="21"/>
        <end position="162"/>
    </location>
</feature>
<proteinExistence type="evidence at transcript level"/>
<evidence type="ECO:0000256" key="1">
    <source>
        <dbReference type="ARBA" id="ARBA00010049"/>
    </source>
</evidence>
<keyword evidence="3" id="KW-0732">Signal</keyword>
<evidence type="ECO:0000313" key="4">
    <source>
        <dbReference type="EMBL" id="AFK37732.1"/>
    </source>
</evidence>